<dbReference type="STRING" id="39060.SAMN05660706_11222"/>
<dbReference type="OrthoDB" id="9778383at2"/>
<accession>A0A1I6DJ27</accession>
<name>A0A1I6DJ27_9FIRM</name>
<dbReference type="Pfam" id="PF13193">
    <property type="entry name" value="AMP-binding_C"/>
    <property type="match status" value="1"/>
</dbReference>
<sequence>MEKNKVGTGLIPPHVRKFIDWAAEDTEGFWGHAAEQAMSEIKWFKKWDQVFQWDYPTFRWFIGGQTNISYNCLDYNIEKGRAGRAAIVAESGETGEVRTVTYAQLFELVKQYARALRGLGVKKGDRVAVYMPTGIESVAAMLACARVGAIHVVIFAGFSSNAVADRLQISGARYVLAQDEGSRRGKPVELKPIVDEGIAKCPPDLIQKVVVLRKNPDREYPMTEGRDIYWDEFLAGGEGQSDAYEIMDSNDPLFLLPTSGTTAKPKVTVQKHGGYQIYIYSMGKWIYGLRDSDVWFCTSDIGWIVGHSYNVYCPLLTGCTTVLYEGTPDYPNKDMWWSVASRNKATALWLSPTGVRGLMRLGIDEARKHDLSSVERIFCAGEVLNPPAWSWLQEQVFENKVPVMDHMWQTETSGPIFANPYGLGIIPIKPGSAHIPVPGVVAEVLDEKDGNPLPPGEKGVVVIKKPFPGLVSTLWGDPEGYLYNYWERLPVTKGKYLCGDAAYMDEDGYIFFAGRSDEVIKIAAHRIGTVEVESALIGHPAVVEAGVSGVPDELRGEVACAFVVLKQGYEPSEEMKKELIAHVRNTMGAIVVMRDIQFVGTLPKTRSGKIMRRVMKTLWSGKELGDLSTIEEEASIAEIKEAIDKMKG</sequence>
<dbReference type="EMBL" id="FOYM01000012">
    <property type="protein sequence ID" value="SFR05439.1"/>
    <property type="molecule type" value="Genomic_DNA"/>
</dbReference>
<evidence type="ECO:0000259" key="8">
    <source>
        <dbReference type="Pfam" id="PF16177"/>
    </source>
</evidence>
<gene>
    <name evidence="9" type="ORF">SAMN05660706_11222</name>
</gene>
<feature type="domain" description="AMP-dependent synthetase/ligase" evidence="6">
    <location>
        <begin position="82"/>
        <end position="466"/>
    </location>
</feature>
<dbReference type="Pfam" id="PF16177">
    <property type="entry name" value="ACAS_N"/>
    <property type="match status" value="1"/>
</dbReference>
<dbReference type="RefSeq" id="WP_092483069.1">
    <property type="nucleotide sequence ID" value="NZ_FOYM01000012.1"/>
</dbReference>
<dbReference type="GO" id="GO:0003987">
    <property type="term" value="F:acetate-CoA ligase activity"/>
    <property type="evidence" value="ECO:0007669"/>
    <property type="project" value="TreeGrafter"/>
</dbReference>
<dbReference type="Gene3D" id="3.40.50.12780">
    <property type="entry name" value="N-terminal domain of ligase-like"/>
    <property type="match status" value="1"/>
</dbReference>
<evidence type="ECO:0000313" key="10">
    <source>
        <dbReference type="Proteomes" id="UP000199584"/>
    </source>
</evidence>
<keyword evidence="4" id="KW-0067">ATP-binding</keyword>
<keyword evidence="2" id="KW-0436">Ligase</keyword>
<dbReference type="NCBIfam" id="NF001208">
    <property type="entry name" value="PRK00174.1"/>
    <property type="match status" value="1"/>
</dbReference>
<feature type="domain" description="Acetyl-coenzyme A synthetase N-terminal" evidence="8">
    <location>
        <begin position="16"/>
        <end position="72"/>
    </location>
</feature>
<keyword evidence="3" id="KW-0547">Nucleotide-binding</keyword>
<dbReference type="InterPro" id="IPR025110">
    <property type="entry name" value="AMP-bd_C"/>
</dbReference>
<evidence type="ECO:0000313" key="9">
    <source>
        <dbReference type="EMBL" id="SFR05439.1"/>
    </source>
</evidence>
<evidence type="ECO:0000256" key="2">
    <source>
        <dbReference type="ARBA" id="ARBA00022598"/>
    </source>
</evidence>
<dbReference type="SUPFAM" id="SSF56801">
    <property type="entry name" value="Acetyl-CoA synthetase-like"/>
    <property type="match status" value="1"/>
</dbReference>
<evidence type="ECO:0000259" key="6">
    <source>
        <dbReference type="Pfam" id="PF00501"/>
    </source>
</evidence>
<dbReference type="GO" id="GO:0006085">
    <property type="term" value="P:acetyl-CoA biosynthetic process"/>
    <property type="evidence" value="ECO:0007669"/>
    <property type="project" value="TreeGrafter"/>
</dbReference>
<dbReference type="Proteomes" id="UP000199584">
    <property type="component" value="Unassembled WGS sequence"/>
</dbReference>
<evidence type="ECO:0000256" key="5">
    <source>
        <dbReference type="ARBA" id="ARBA00022990"/>
    </source>
</evidence>
<dbReference type="InterPro" id="IPR000873">
    <property type="entry name" value="AMP-dep_synth/lig_dom"/>
</dbReference>
<dbReference type="PANTHER" id="PTHR24095:SF232">
    <property type="entry name" value="ACETYL-COENZYME A SYNTHETASE"/>
    <property type="match status" value="1"/>
</dbReference>
<evidence type="ECO:0000256" key="3">
    <source>
        <dbReference type="ARBA" id="ARBA00022741"/>
    </source>
</evidence>
<dbReference type="InterPro" id="IPR032387">
    <property type="entry name" value="ACAS_N"/>
</dbReference>
<reference evidence="10" key="1">
    <citation type="submission" date="2016-10" db="EMBL/GenBank/DDBJ databases">
        <authorList>
            <person name="Varghese N."/>
            <person name="Submissions S."/>
        </authorList>
    </citation>
    <scope>NUCLEOTIDE SEQUENCE [LARGE SCALE GENOMIC DNA]</scope>
    <source>
        <strain evidence="10">DSM 3669</strain>
    </source>
</reference>
<dbReference type="PANTHER" id="PTHR24095">
    <property type="entry name" value="ACETYL-COENZYME A SYNTHETASE"/>
    <property type="match status" value="1"/>
</dbReference>
<dbReference type="InterPro" id="IPR042099">
    <property type="entry name" value="ANL_N_sf"/>
</dbReference>
<organism evidence="9 10">
    <name type="scientific">Desulfoscipio geothermicus DSM 3669</name>
    <dbReference type="NCBI Taxonomy" id="1121426"/>
    <lineage>
        <taxon>Bacteria</taxon>
        <taxon>Bacillati</taxon>
        <taxon>Bacillota</taxon>
        <taxon>Clostridia</taxon>
        <taxon>Eubacteriales</taxon>
        <taxon>Desulfallaceae</taxon>
        <taxon>Desulfoscipio</taxon>
    </lineage>
</organism>
<dbReference type="GO" id="GO:0005524">
    <property type="term" value="F:ATP binding"/>
    <property type="evidence" value="ECO:0007669"/>
    <property type="project" value="UniProtKB-KW"/>
</dbReference>
<evidence type="ECO:0000256" key="1">
    <source>
        <dbReference type="ARBA" id="ARBA00006432"/>
    </source>
</evidence>
<evidence type="ECO:0000256" key="4">
    <source>
        <dbReference type="ARBA" id="ARBA00022840"/>
    </source>
</evidence>
<proteinExistence type="inferred from homology"/>
<dbReference type="InterPro" id="IPR045851">
    <property type="entry name" value="AMP-bd_C_sf"/>
</dbReference>
<dbReference type="Pfam" id="PF00501">
    <property type="entry name" value="AMP-binding"/>
    <property type="match status" value="1"/>
</dbReference>
<feature type="domain" description="AMP-binding enzyme C-terminal" evidence="7">
    <location>
        <begin position="531"/>
        <end position="609"/>
    </location>
</feature>
<comment type="similarity">
    <text evidence="1">Belongs to the ATP-dependent AMP-binding enzyme family.</text>
</comment>
<dbReference type="Gene3D" id="3.30.300.30">
    <property type="match status" value="1"/>
</dbReference>
<evidence type="ECO:0000259" key="7">
    <source>
        <dbReference type="Pfam" id="PF13193"/>
    </source>
</evidence>
<keyword evidence="5" id="KW-0007">Acetylation</keyword>
<dbReference type="AlphaFoldDB" id="A0A1I6DJ27"/>
<protein>
    <submittedName>
        <fullName evidence="9">Acetyl-CoA synthetase</fullName>
    </submittedName>
</protein>
<keyword evidence="10" id="KW-1185">Reference proteome</keyword>